<proteinExistence type="predicted"/>
<feature type="compositionally biased region" description="Basic and acidic residues" evidence="1">
    <location>
        <begin position="229"/>
        <end position="242"/>
    </location>
</feature>
<dbReference type="AlphaFoldDB" id="A0AAD4LQW7"/>
<protein>
    <submittedName>
        <fullName evidence="2">Uncharacterized protein</fullName>
    </submittedName>
</protein>
<dbReference type="Proteomes" id="UP001201163">
    <property type="component" value="Unassembled WGS sequence"/>
</dbReference>
<name>A0AAD4LQW7_9AGAM</name>
<dbReference type="EMBL" id="JAKELL010000007">
    <property type="protein sequence ID" value="KAH8997342.1"/>
    <property type="molecule type" value="Genomic_DNA"/>
</dbReference>
<reference evidence="2" key="1">
    <citation type="submission" date="2022-01" db="EMBL/GenBank/DDBJ databases">
        <title>Comparative genomics reveals a dynamic genome evolution in the ectomycorrhizal milk-cap (Lactarius) mushrooms.</title>
        <authorList>
            <consortium name="DOE Joint Genome Institute"/>
            <person name="Lebreton A."/>
            <person name="Tang N."/>
            <person name="Kuo A."/>
            <person name="LaButti K."/>
            <person name="Drula E."/>
            <person name="Barry K."/>
            <person name="Clum A."/>
            <person name="Lipzen A."/>
            <person name="Mousain D."/>
            <person name="Ng V."/>
            <person name="Wang R."/>
            <person name="Wang X."/>
            <person name="Dai Y."/>
            <person name="Henrissat B."/>
            <person name="Grigoriev I.V."/>
            <person name="Guerin-Laguette A."/>
            <person name="Yu F."/>
            <person name="Martin F.M."/>
        </authorList>
    </citation>
    <scope>NUCLEOTIDE SEQUENCE</scope>
    <source>
        <strain evidence="2">QP</strain>
    </source>
</reference>
<feature type="region of interest" description="Disordered" evidence="1">
    <location>
        <begin position="217"/>
        <end position="256"/>
    </location>
</feature>
<feature type="region of interest" description="Disordered" evidence="1">
    <location>
        <begin position="329"/>
        <end position="356"/>
    </location>
</feature>
<evidence type="ECO:0000313" key="3">
    <source>
        <dbReference type="Proteomes" id="UP001201163"/>
    </source>
</evidence>
<gene>
    <name evidence="2" type="ORF">EDB92DRAFT_1839273</name>
</gene>
<evidence type="ECO:0000313" key="2">
    <source>
        <dbReference type="EMBL" id="KAH8997342.1"/>
    </source>
</evidence>
<keyword evidence="3" id="KW-1185">Reference proteome</keyword>
<comment type="caution">
    <text evidence="2">The sequence shown here is derived from an EMBL/GenBank/DDBJ whole genome shotgun (WGS) entry which is preliminary data.</text>
</comment>
<accession>A0AAD4LQW7</accession>
<evidence type="ECO:0000256" key="1">
    <source>
        <dbReference type="SAM" id="MobiDB-lite"/>
    </source>
</evidence>
<organism evidence="2 3">
    <name type="scientific">Lactarius akahatsu</name>
    <dbReference type="NCBI Taxonomy" id="416441"/>
    <lineage>
        <taxon>Eukaryota</taxon>
        <taxon>Fungi</taxon>
        <taxon>Dikarya</taxon>
        <taxon>Basidiomycota</taxon>
        <taxon>Agaricomycotina</taxon>
        <taxon>Agaricomycetes</taxon>
        <taxon>Russulales</taxon>
        <taxon>Russulaceae</taxon>
        <taxon>Lactarius</taxon>
    </lineage>
</organism>
<sequence>MPGIFPFMRDIVEGSREIWLLSDTYGRTLTGLESIDDIPKYLSLHFDRATHGGHFTEYYREVFIILTAAGTPQATPRPERVDVKEVSEQIYALSTDTVDSRLVLPESPLVSSTSTSRRYDPFSHVAPQTCFPAPYPPPPAPCLPRSALPTSFIPPTPPRDVRSLTSHNPDMRMTTTTLETCSRIPRSHGVFYIPDPNSIKPLSPILSPSVAANSTMPRAVSEESIVSTDKADERTPEAKDSLTPDAHNTPITPPPIERVVEVTPPHYAFASSQKARLVSSLPSLYSAEASCVAMPKSPTAGQRKPYGVWATAGETFSYTYTVSRSPPLVSDTTSYIDSPPTSSDDLDTPPSTPPRSRVLLARTSTEDLVISSVSQWDTMHASGFHEGGWGMGRATAHLHF</sequence>